<feature type="domain" description="DNA polymerase III beta sliding clamp N-terminal" evidence="9">
    <location>
        <begin position="1"/>
        <end position="120"/>
    </location>
</feature>
<dbReference type="SUPFAM" id="SSF55979">
    <property type="entry name" value="DNA clamp"/>
    <property type="match status" value="1"/>
</dbReference>
<dbReference type="PANTHER" id="PTHR30478:SF0">
    <property type="entry name" value="BETA SLIDING CLAMP"/>
    <property type="match status" value="1"/>
</dbReference>
<evidence type="ECO:0000256" key="7">
    <source>
        <dbReference type="ARBA" id="ARBA00022932"/>
    </source>
</evidence>
<dbReference type="AlphaFoldDB" id="A0A537J235"/>
<comment type="caution">
    <text evidence="10">The sequence shown here is derived from an EMBL/GenBank/DDBJ whole genome shotgun (WGS) entry which is preliminary data.</text>
</comment>
<keyword evidence="8" id="KW-0238">DNA-binding</keyword>
<evidence type="ECO:0000256" key="5">
    <source>
        <dbReference type="ARBA" id="ARBA00022695"/>
    </source>
</evidence>
<evidence type="ECO:0000259" key="9">
    <source>
        <dbReference type="Pfam" id="PF00712"/>
    </source>
</evidence>
<gene>
    <name evidence="10" type="ORF">E6H04_13895</name>
</gene>
<organism evidence="10 11">
    <name type="scientific">Candidatus Segetimicrobium genomatis</name>
    <dbReference type="NCBI Taxonomy" id="2569760"/>
    <lineage>
        <taxon>Bacteria</taxon>
        <taxon>Bacillati</taxon>
        <taxon>Candidatus Sysuimicrobiota</taxon>
        <taxon>Candidatus Sysuimicrobiia</taxon>
        <taxon>Candidatus Sysuimicrobiales</taxon>
        <taxon>Candidatus Segetimicrobiaceae</taxon>
        <taxon>Candidatus Segetimicrobium</taxon>
    </lineage>
</organism>
<reference evidence="10 11" key="1">
    <citation type="journal article" date="2019" name="Nat. Microbiol.">
        <title>Mediterranean grassland soil C-N compound turnover is dependent on rainfall and depth, and is mediated by genomically divergent microorganisms.</title>
        <authorList>
            <person name="Diamond S."/>
            <person name="Andeer P.F."/>
            <person name="Li Z."/>
            <person name="Crits-Christoph A."/>
            <person name="Burstein D."/>
            <person name="Anantharaman K."/>
            <person name="Lane K.R."/>
            <person name="Thomas B.C."/>
            <person name="Pan C."/>
            <person name="Northen T.R."/>
            <person name="Banfield J.F."/>
        </authorList>
    </citation>
    <scope>NUCLEOTIDE SEQUENCE [LARGE SCALE GENOMIC DNA]</scope>
    <source>
        <strain evidence="10">NP_7</strain>
    </source>
</reference>
<keyword evidence="3" id="KW-0963">Cytoplasm</keyword>
<sequence length="138" mass="14827">MRVQCAQEHLLREVQTVSRAISSRASMPILANLLLEATPNGLRLIATDLELGIETQITATTAETGNITLPARIFGDIVSNLPAATVSLDVTEGDTKVRITCENIKFEILGLPAADFPVMPQDNGEIVARIDAGTLRTM</sequence>
<evidence type="ECO:0000256" key="4">
    <source>
        <dbReference type="ARBA" id="ARBA00022679"/>
    </source>
</evidence>
<feature type="non-terminal residue" evidence="10">
    <location>
        <position position="138"/>
    </location>
</feature>
<evidence type="ECO:0000256" key="2">
    <source>
        <dbReference type="ARBA" id="ARBA00010752"/>
    </source>
</evidence>
<proteinExistence type="inferred from homology"/>
<dbReference type="GO" id="GO:0009360">
    <property type="term" value="C:DNA polymerase III complex"/>
    <property type="evidence" value="ECO:0007669"/>
    <property type="project" value="InterPro"/>
</dbReference>
<dbReference type="GO" id="GO:0003677">
    <property type="term" value="F:DNA binding"/>
    <property type="evidence" value="ECO:0007669"/>
    <property type="project" value="UniProtKB-KW"/>
</dbReference>
<keyword evidence="5" id="KW-0548">Nucleotidyltransferase</keyword>
<evidence type="ECO:0000256" key="1">
    <source>
        <dbReference type="ARBA" id="ARBA00004496"/>
    </source>
</evidence>
<dbReference type="InterPro" id="IPR046938">
    <property type="entry name" value="DNA_clamp_sf"/>
</dbReference>
<comment type="similarity">
    <text evidence="2">Belongs to the beta sliding clamp family.</text>
</comment>
<keyword evidence="4" id="KW-0808">Transferase</keyword>
<dbReference type="Pfam" id="PF00712">
    <property type="entry name" value="DNA_pol3_beta"/>
    <property type="match status" value="1"/>
</dbReference>
<dbReference type="InterPro" id="IPR022634">
    <property type="entry name" value="DNA_polIII_beta_N"/>
</dbReference>
<comment type="subcellular location">
    <subcellularLocation>
        <location evidence="1">Cytoplasm</location>
    </subcellularLocation>
</comment>
<dbReference type="GO" id="GO:0003887">
    <property type="term" value="F:DNA-directed DNA polymerase activity"/>
    <property type="evidence" value="ECO:0007669"/>
    <property type="project" value="UniProtKB-KW"/>
</dbReference>
<dbReference type="Gene3D" id="3.10.150.10">
    <property type="entry name" value="DNA Polymerase III, subunit A, domain 2"/>
    <property type="match status" value="1"/>
</dbReference>
<protein>
    <submittedName>
        <fullName evidence="10">DNA polymerase III subunit beta</fullName>
    </submittedName>
</protein>
<accession>A0A537J235</accession>
<evidence type="ECO:0000313" key="10">
    <source>
        <dbReference type="EMBL" id="TMI77608.1"/>
    </source>
</evidence>
<dbReference type="Proteomes" id="UP000320048">
    <property type="component" value="Unassembled WGS sequence"/>
</dbReference>
<evidence type="ECO:0000313" key="11">
    <source>
        <dbReference type="Proteomes" id="UP000320048"/>
    </source>
</evidence>
<dbReference type="GO" id="GO:0006271">
    <property type="term" value="P:DNA strand elongation involved in DNA replication"/>
    <property type="evidence" value="ECO:0007669"/>
    <property type="project" value="TreeGrafter"/>
</dbReference>
<dbReference type="EMBL" id="VBAO01000446">
    <property type="protein sequence ID" value="TMI77608.1"/>
    <property type="molecule type" value="Genomic_DNA"/>
</dbReference>
<dbReference type="GO" id="GO:0008408">
    <property type="term" value="F:3'-5' exonuclease activity"/>
    <property type="evidence" value="ECO:0007669"/>
    <property type="project" value="InterPro"/>
</dbReference>
<dbReference type="PANTHER" id="PTHR30478">
    <property type="entry name" value="DNA POLYMERASE III SUBUNIT BETA"/>
    <property type="match status" value="1"/>
</dbReference>
<dbReference type="GO" id="GO:0005737">
    <property type="term" value="C:cytoplasm"/>
    <property type="evidence" value="ECO:0007669"/>
    <property type="project" value="UniProtKB-SubCell"/>
</dbReference>
<name>A0A537J235_9BACT</name>
<keyword evidence="6" id="KW-0235">DNA replication</keyword>
<evidence type="ECO:0000256" key="3">
    <source>
        <dbReference type="ARBA" id="ARBA00022490"/>
    </source>
</evidence>
<evidence type="ECO:0000256" key="6">
    <source>
        <dbReference type="ARBA" id="ARBA00022705"/>
    </source>
</evidence>
<keyword evidence="7" id="KW-0239">DNA-directed DNA polymerase</keyword>
<evidence type="ECO:0000256" key="8">
    <source>
        <dbReference type="ARBA" id="ARBA00023125"/>
    </source>
</evidence>
<dbReference type="InterPro" id="IPR001001">
    <property type="entry name" value="DNA_polIII_beta"/>
</dbReference>
<dbReference type="CDD" id="cd00140">
    <property type="entry name" value="beta_clamp"/>
    <property type="match status" value="1"/>
</dbReference>